<dbReference type="STRING" id="229535.A0A0M8P7X1"/>
<organism evidence="1 2">
    <name type="scientific">Penicillium nordicum</name>
    <dbReference type="NCBI Taxonomy" id="229535"/>
    <lineage>
        <taxon>Eukaryota</taxon>
        <taxon>Fungi</taxon>
        <taxon>Dikarya</taxon>
        <taxon>Ascomycota</taxon>
        <taxon>Pezizomycotina</taxon>
        <taxon>Eurotiomycetes</taxon>
        <taxon>Eurotiomycetidae</taxon>
        <taxon>Eurotiales</taxon>
        <taxon>Aspergillaceae</taxon>
        <taxon>Penicillium</taxon>
    </lineage>
</organism>
<dbReference type="AlphaFoldDB" id="A0A0M8P7X1"/>
<dbReference type="OrthoDB" id="4177740at2759"/>
<proteinExistence type="predicted"/>
<evidence type="ECO:0000313" key="1">
    <source>
        <dbReference type="EMBL" id="KOS46988.1"/>
    </source>
</evidence>
<keyword evidence="2" id="KW-1185">Reference proteome</keyword>
<gene>
    <name evidence="1" type="ORF">ACN38_g1986</name>
</gene>
<evidence type="ECO:0000313" key="2">
    <source>
        <dbReference type="Proteomes" id="UP000037696"/>
    </source>
</evidence>
<comment type="caution">
    <text evidence="1">The sequence shown here is derived from an EMBL/GenBank/DDBJ whole genome shotgun (WGS) entry which is preliminary data.</text>
</comment>
<sequence length="159" mass="17631">MSEWTEIGDVIPSVVAERFSAAIWGSTRCSPPTIFVPKTQLYPSAVPPHVMITILIGEEASDELMRVEVMTLTAVMITRLEGEESLEYNTIPDMAITLFGGMKARVIEAHTSQQGIVIKKIELFDFSTNESANKKNRQLLAPTAIFEIFNANTTNKGKR</sequence>
<dbReference type="Proteomes" id="UP000037696">
    <property type="component" value="Unassembled WGS sequence"/>
</dbReference>
<accession>A0A0M8P7X1</accession>
<name>A0A0M8P7X1_9EURO</name>
<dbReference type="EMBL" id="LHQQ01000021">
    <property type="protein sequence ID" value="KOS46988.1"/>
    <property type="molecule type" value="Genomic_DNA"/>
</dbReference>
<reference evidence="1 2" key="1">
    <citation type="submission" date="2015-08" db="EMBL/GenBank/DDBJ databases">
        <title>Genome sequencing of Penicillium nordicum.</title>
        <authorList>
            <person name="Nguyen H.D."/>
            <person name="Seifert K.A."/>
        </authorList>
    </citation>
    <scope>NUCLEOTIDE SEQUENCE [LARGE SCALE GENOMIC DNA]</scope>
    <source>
        <strain evidence="1 2">DAOMC 185683</strain>
    </source>
</reference>
<protein>
    <submittedName>
        <fullName evidence="1">Uncharacterized protein</fullName>
    </submittedName>
</protein>